<dbReference type="AlphaFoldDB" id="A0A448WC28"/>
<dbReference type="Proteomes" id="UP000784294">
    <property type="component" value="Unassembled WGS sequence"/>
</dbReference>
<reference evidence="1" key="1">
    <citation type="submission" date="2018-11" db="EMBL/GenBank/DDBJ databases">
        <authorList>
            <consortium name="Pathogen Informatics"/>
        </authorList>
    </citation>
    <scope>NUCLEOTIDE SEQUENCE</scope>
</reference>
<evidence type="ECO:0000313" key="1">
    <source>
        <dbReference type="EMBL" id="VEL08137.1"/>
    </source>
</evidence>
<evidence type="ECO:0000313" key="2">
    <source>
        <dbReference type="Proteomes" id="UP000784294"/>
    </source>
</evidence>
<keyword evidence="2" id="KW-1185">Reference proteome</keyword>
<name>A0A448WC28_9PLAT</name>
<dbReference type="EMBL" id="CAAALY010003243">
    <property type="protein sequence ID" value="VEL08137.1"/>
    <property type="molecule type" value="Genomic_DNA"/>
</dbReference>
<gene>
    <name evidence="1" type="ORF">PXEA_LOCUS1577</name>
</gene>
<organism evidence="1 2">
    <name type="scientific">Protopolystoma xenopodis</name>
    <dbReference type="NCBI Taxonomy" id="117903"/>
    <lineage>
        <taxon>Eukaryota</taxon>
        <taxon>Metazoa</taxon>
        <taxon>Spiralia</taxon>
        <taxon>Lophotrochozoa</taxon>
        <taxon>Platyhelminthes</taxon>
        <taxon>Monogenea</taxon>
        <taxon>Polyopisthocotylea</taxon>
        <taxon>Polystomatidea</taxon>
        <taxon>Polystomatidae</taxon>
        <taxon>Protopolystoma</taxon>
    </lineage>
</organism>
<comment type="caution">
    <text evidence="1">The sequence shown here is derived from an EMBL/GenBank/DDBJ whole genome shotgun (WGS) entry which is preliminary data.</text>
</comment>
<sequence length="234" mass="25863">MSSAHSPPRFTQAVFRATIDRGVIFRLGSQHLLRLTATDDDQLGVGHQSGSEEADCARLVYALDTRPSSRAVGLIAPYSKVISHLLRINPITGDVFVGPESSVDYTFSPNTHFRLGMLFNATVVVSNAREFADSCDYALLSLRVTDPPENNNVASLAHESAGDSITFTGISSIFLSPWEYFRTYFSGDSKTKSKDENEALPPQMKELESAAEVSVIRERRVSRFVFYIYTIVSP</sequence>
<accession>A0A448WC28</accession>
<proteinExistence type="predicted"/>
<protein>
    <submittedName>
        <fullName evidence="1">Uncharacterized protein</fullName>
    </submittedName>
</protein>